<evidence type="ECO:0000256" key="1">
    <source>
        <dbReference type="ARBA" id="ARBA00005964"/>
    </source>
</evidence>
<evidence type="ECO:0000256" key="2">
    <source>
        <dbReference type="ARBA" id="ARBA00022801"/>
    </source>
</evidence>
<reference evidence="6" key="1">
    <citation type="journal article" date="2020" name="Stud. Mycol.">
        <title>101 Dothideomycetes genomes: a test case for predicting lifestyles and emergence of pathogens.</title>
        <authorList>
            <person name="Haridas S."/>
            <person name="Albert R."/>
            <person name="Binder M."/>
            <person name="Bloem J."/>
            <person name="Labutti K."/>
            <person name="Salamov A."/>
            <person name="Andreopoulos B."/>
            <person name="Baker S."/>
            <person name="Barry K."/>
            <person name="Bills G."/>
            <person name="Bluhm B."/>
            <person name="Cannon C."/>
            <person name="Castanera R."/>
            <person name="Culley D."/>
            <person name="Daum C."/>
            <person name="Ezra D."/>
            <person name="Gonzalez J."/>
            <person name="Henrissat B."/>
            <person name="Kuo A."/>
            <person name="Liang C."/>
            <person name="Lipzen A."/>
            <person name="Lutzoni F."/>
            <person name="Magnuson J."/>
            <person name="Mondo S."/>
            <person name="Nolan M."/>
            <person name="Ohm R."/>
            <person name="Pangilinan J."/>
            <person name="Park H.-J."/>
            <person name="Ramirez L."/>
            <person name="Alfaro M."/>
            <person name="Sun H."/>
            <person name="Tritt A."/>
            <person name="Yoshinaga Y."/>
            <person name="Zwiers L.-H."/>
            <person name="Turgeon B."/>
            <person name="Goodwin S."/>
            <person name="Spatafora J."/>
            <person name="Crous P."/>
            <person name="Grigoriev I."/>
        </authorList>
    </citation>
    <scope>NUCLEOTIDE SEQUENCE</scope>
    <source>
        <strain evidence="6">CBS 115976</strain>
    </source>
</reference>
<dbReference type="Pfam" id="PF00135">
    <property type="entry name" value="COesterase"/>
    <property type="match status" value="1"/>
</dbReference>
<feature type="region of interest" description="Disordered" evidence="4">
    <location>
        <begin position="540"/>
        <end position="572"/>
    </location>
</feature>
<dbReference type="GO" id="GO:0016787">
    <property type="term" value="F:hydrolase activity"/>
    <property type="evidence" value="ECO:0007669"/>
    <property type="project" value="UniProtKB-KW"/>
</dbReference>
<name>A0A6A6U9Z0_9PEZI</name>
<feature type="domain" description="Carboxylesterase type B" evidence="5">
    <location>
        <begin position="20"/>
        <end position="512"/>
    </location>
</feature>
<dbReference type="Proteomes" id="UP000799302">
    <property type="component" value="Unassembled WGS sequence"/>
</dbReference>
<dbReference type="SUPFAM" id="SSF53474">
    <property type="entry name" value="alpha/beta-Hydrolases"/>
    <property type="match status" value="1"/>
</dbReference>
<evidence type="ECO:0000313" key="7">
    <source>
        <dbReference type="Proteomes" id="UP000799302"/>
    </source>
</evidence>
<dbReference type="PANTHER" id="PTHR11559">
    <property type="entry name" value="CARBOXYLESTERASE"/>
    <property type="match status" value="1"/>
</dbReference>
<feature type="chain" id="PRO_5025710151" description="Carboxylic ester hydrolase" evidence="3">
    <location>
        <begin position="20"/>
        <end position="595"/>
    </location>
</feature>
<organism evidence="6 7">
    <name type="scientific">Microthyrium microscopicum</name>
    <dbReference type="NCBI Taxonomy" id="703497"/>
    <lineage>
        <taxon>Eukaryota</taxon>
        <taxon>Fungi</taxon>
        <taxon>Dikarya</taxon>
        <taxon>Ascomycota</taxon>
        <taxon>Pezizomycotina</taxon>
        <taxon>Dothideomycetes</taxon>
        <taxon>Dothideomycetes incertae sedis</taxon>
        <taxon>Microthyriales</taxon>
        <taxon>Microthyriaceae</taxon>
        <taxon>Microthyrium</taxon>
    </lineage>
</organism>
<feature type="signal peptide" evidence="3">
    <location>
        <begin position="1"/>
        <end position="19"/>
    </location>
</feature>
<dbReference type="InterPro" id="IPR050309">
    <property type="entry name" value="Type-B_Carboxylest/Lipase"/>
</dbReference>
<evidence type="ECO:0000256" key="4">
    <source>
        <dbReference type="SAM" id="MobiDB-lite"/>
    </source>
</evidence>
<dbReference type="EMBL" id="MU004235">
    <property type="protein sequence ID" value="KAF2669075.1"/>
    <property type="molecule type" value="Genomic_DNA"/>
</dbReference>
<dbReference type="EC" id="3.1.1.-" evidence="3"/>
<evidence type="ECO:0000259" key="5">
    <source>
        <dbReference type="Pfam" id="PF00135"/>
    </source>
</evidence>
<proteinExistence type="inferred from homology"/>
<dbReference type="PROSITE" id="PS00122">
    <property type="entry name" value="CARBOXYLESTERASE_B_1"/>
    <property type="match status" value="1"/>
</dbReference>
<keyword evidence="7" id="KW-1185">Reference proteome</keyword>
<dbReference type="InterPro" id="IPR002018">
    <property type="entry name" value="CarbesteraseB"/>
</dbReference>
<dbReference type="OrthoDB" id="408631at2759"/>
<sequence>MRLPATYSIPIIFAALVSAQPNVTINIGSINGEQCPSTNSSRYLGIPYAQPPVGSLRFAAPQPYNGTYPGGTFNATKTPATCLPFSQGYINPSPTSEDCLVLNVFTPAGAGPDSKLPVKFYIYGGSFLDGSIADPLLDGCNIASDAIVVSVNYRVGPLGFLAAPSAGIPGNMGISDQILGLEWVQDNIAAFGGDPKKVLLFGESAGAISTWILAGLPDATKWMSSAICESGAGIPTLTQSAGTQLGAQIVQNLNCSASDGACIKSKQYSDLLSSLPASSGLSLANLLNTFGPYVDGNVIPENPSNVAAKVPVIYGTNADEGTFFISPIVNPTTFANASYSAVVSSLFKTDAASILSAYPLSAFTYAPNPAFEALSQLYTDVVFKCPTYGALALADSKGIPAYSYRFNTIPSCIPAAGVRYPGLTDAQDGQYFRAYHTSEIPFVWGDVDHESLYPNGTCSFTSAEKSISQVFINSWTNMASQQYPAGGKGGVDGQWPRWNTSDSLGLVFGNQTTVGTVDYSKCLVLEPIVNQLLGISNSSSTNASSTSSGSSTATHTGGSTPSSTSSTTPSSNGVDMRRVNVWALGAIMVFMLLLL</sequence>
<evidence type="ECO:0000313" key="6">
    <source>
        <dbReference type="EMBL" id="KAF2669075.1"/>
    </source>
</evidence>
<comment type="similarity">
    <text evidence="1 3">Belongs to the type-B carboxylesterase/lipase family.</text>
</comment>
<dbReference type="AlphaFoldDB" id="A0A6A6U9Z0"/>
<evidence type="ECO:0000256" key="3">
    <source>
        <dbReference type="RuleBase" id="RU361235"/>
    </source>
</evidence>
<dbReference type="InterPro" id="IPR029058">
    <property type="entry name" value="AB_hydrolase_fold"/>
</dbReference>
<dbReference type="InterPro" id="IPR019826">
    <property type="entry name" value="Carboxylesterase_B_AS"/>
</dbReference>
<keyword evidence="2 3" id="KW-0378">Hydrolase</keyword>
<accession>A0A6A6U9Z0</accession>
<gene>
    <name evidence="6" type="ORF">BT63DRAFT_455050</name>
</gene>
<dbReference type="Gene3D" id="3.40.50.1820">
    <property type="entry name" value="alpha/beta hydrolase"/>
    <property type="match status" value="1"/>
</dbReference>
<keyword evidence="3" id="KW-0732">Signal</keyword>
<protein>
    <recommendedName>
        <fullName evidence="3">Carboxylic ester hydrolase</fullName>
        <ecNumber evidence="3">3.1.1.-</ecNumber>
    </recommendedName>
</protein>